<protein>
    <submittedName>
        <fullName evidence="1">Uncharacterized protein</fullName>
    </submittedName>
</protein>
<proteinExistence type="predicted"/>
<evidence type="ECO:0000313" key="1">
    <source>
        <dbReference type="EMBL" id="OKP80724.1"/>
    </source>
</evidence>
<name>A0ABX3EI88_9BACL</name>
<organism evidence="1 2">
    <name type="scientific">Paenibacillus helianthi</name>
    <dbReference type="NCBI Taxonomy" id="1349432"/>
    <lineage>
        <taxon>Bacteria</taxon>
        <taxon>Bacillati</taxon>
        <taxon>Bacillota</taxon>
        <taxon>Bacilli</taxon>
        <taxon>Bacillales</taxon>
        <taxon>Paenibacillaceae</taxon>
        <taxon>Paenibacillus</taxon>
    </lineage>
</organism>
<accession>A0ABX3EI88</accession>
<dbReference type="EMBL" id="LVWI01000081">
    <property type="protein sequence ID" value="OKP80724.1"/>
    <property type="molecule type" value="Genomic_DNA"/>
</dbReference>
<dbReference type="Proteomes" id="UP000186058">
    <property type="component" value="Unassembled WGS sequence"/>
</dbReference>
<keyword evidence="2" id="KW-1185">Reference proteome</keyword>
<dbReference type="RefSeq" id="WP_074109125.1">
    <property type="nucleotide sequence ID" value="NZ_LVWI01000081.1"/>
</dbReference>
<sequence length="175" mass="19109">MAQKLKTKVTQVMDFLAAKVDQALAAVQNFYTKLISTLGNLLIATFLDVLARIGALGKAAKRSLSHLEGKMWEYLLGVDISKPMGAGAAEHTQDTGQPQADEKLTADDIEMESVEAGEMDPALLQEANLKDGESKQLSGSREPATADVVNNVFFEKFYKIKLYVGPFILLLHKIP</sequence>
<comment type="caution">
    <text evidence="1">The sequence shown here is derived from an EMBL/GenBank/DDBJ whole genome shotgun (WGS) entry which is preliminary data.</text>
</comment>
<gene>
    <name evidence="1" type="ORF">A3844_26950</name>
</gene>
<evidence type="ECO:0000313" key="2">
    <source>
        <dbReference type="Proteomes" id="UP000186058"/>
    </source>
</evidence>
<reference evidence="1 2" key="1">
    <citation type="submission" date="2016-03" db="EMBL/GenBank/DDBJ databases">
        <authorList>
            <person name="Sant'Anna F.H."/>
            <person name="Ambrosini A."/>
            <person name="Souza R."/>
            <person name="Bach E."/>
            <person name="Fernandes G."/>
            <person name="Balsanelli E."/>
            <person name="Baura V.A."/>
            <person name="Souza E.M."/>
            <person name="Passaglia L."/>
        </authorList>
    </citation>
    <scope>NUCLEOTIDE SEQUENCE [LARGE SCALE GENOMIC DNA]</scope>
    <source>
        <strain evidence="1 2">P26E</strain>
    </source>
</reference>